<reference evidence="1 2" key="1">
    <citation type="submission" date="2020-08" db="EMBL/GenBank/DDBJ databases">
        <title>Genomic Encyclopedia of Type Strains, Phase III (KMG-III): the genomes of soil and plant-associated and newly described type strains.</title>
        <authorList>
            <person name="Whitman W."/>
        </authorList>
    </citation>
    <scope>NUCLEOTIDE SEQUENCE [LARGE SCALE GENOMIC DNA]</scope>
    <source>
        <strain evidence="1 2">CECT 8088</strain>
    </source>
</reference>
<dbReference type="EMBL" id="JACHXV010000037">
    <property type="protein sequence ID" value="MBB3175493.1"/>
    <property type="molecule type" value="Genomic_DNA"/>
</dbReference>
<evidence type="ECO:0000313" key="2">
    <source>
        <dbReference type="Proteomes" id="UP000557688"/>
    </source>
</evidence>
<gene>
    <name evidence="1" type="ORF">FHR90_003349</name>
</gene>
<dbReference type="PANTHER" id="PTHR45033:SF2">
    <property type="entry name" value="ZINC-TYPE ALCOHOL DEHYDROGENASE-LIKE PROTEIN C1773.06C"/>
    <property type="match status" value="1"/>
</dbReference>
<evidence type="ECO:0000313" key="1">
    <source>
        <dbReference type="EMBL" id="MBB3175493.1"/>
    </source>
</evidence>
<dbReference type="PANTHER" id="PTHR45033">
    <property type="match status" value="1"/>
</dbReference>
<accession>A0A839V3X8</accession>
<dbReference type="SUPFAM" id="SSF51735">
    <property type="entry name" value="NAD(P)-binding Rossmann-fold domains"/>
    <property type="match status" value="1"/>
</dbReference>
<dbReference type="Gene3D" id="3.90.180.10">
    <property type="entry name" value="Medium-chain alcohol dehydrogenases, catalytic domain"/>
    <property type="match status" value="1"/>
</dbReference>
<protein>
    <submittedName>
        <fullName evidence="1">NADPH:quinone reductase-like Zn-dependent oxidoreductase</fullName>
    </submittedName>
</protein>
<dbReference type="InterPro" id="IPR036291">
    <property type="entry name" value="NAD(P)-bd_dom_sf"/>
</dbReference>
<dbReference type="Proteomes" id="UP000557688">
    <property type="component" value="Unassembled WGS sequence"/>
</dbReference>
<name>A0A839V3X8_9PROT</name>
<proteinExistence type="predicted"/>
<keyword evidence="2" id="KW-1185">Reference proteome</keyword>
<dbReference type="AlphaFoldDB" id="A0A839V3X8"/>
<dbReference type="Gene3D" id="3.40.50.720">
    <property type="entry name" value="NAD(P)-binding Rossmann-like Domain"/>
    <property type="match status" value="1"/>
</dbReference>
<sequence length="124" mass="13309">MSQWSDAPLSLTDVRGVDHVLELIGGDNIGQSAAALSSGGLIAQIGFLKGADIVLSAVPMMLKRAVIQGITVGHRRAFEDLVRFIDAHGVRPVIDKTYSFDDVPSAFVHLERGPFGKIVIDLRS</sequence>
<organism evidence="1 2">
    <name type="scientific">Endobacter medicaginis</name>
    <dbReference type="NCBI Taxonomy" id="1181271"/>
    <lineage>
        <taxon>Bacteria</taxon>
        <taxon>Pseudomonadati</taxon>
        <taxon>Pseudomonadota</taxon>
        <taxon>Alphaproteobacteria</taxon>
        <taxon>Acetobacterales</taxon>
        <taxon>Acetobacteraceae</taxon>
        <taxon>Endobacter</taxon>
    </lineage>
</organism>
<comment type="caution">
    <text evidence="1">The sequence shown here is derived from an EMBL/GenBank/DDBJ whole genome shotgun (WGS) entry which is preliminary data.</text>
</comment>
<dbReference type="Pfam" id="PF13602">
    <property type="entry name" value="ADH_zinc_N_2"/>
    <property type="match status" value="1"/>
</dbReference>
<dbReference type="InterPro" id="IPR052711">
    <property type="entry name" value="Zinc_ADH-like"/>
</dbReference>